<dbReference type="InterPro" id="IPR016187">
    <property type="entry name" value="CTDL_fold"/>
</dbReference>
<name>A0A6P8K422_DROMA</name>
<dbReference type="CDD" id="cd00037">
    <property type="entry name" value="CLECT"/>
    <property type="match status" value="1"/>
</dbReference>
<reference evidence="4" key="1">
    <citation type="submission" date="2025-08" db="UniProtKB">
        <authorList>
            <consortium name="RefSeq"/>
        </authorList>
    </citation>
    <scope>IDENTIFICATION</scope>
    <source>
        <strain evidence="4">Mau12</strain>
        <tissue evidence="4">Whole Body</tissue>
    </source>
</reference>
<dbReference type="InterPro" id="IPR016186">
    <property type="entry name" value="C-type_lectin-like/link_sf"/>
</dbReference>
<keyword evidence="3" id="KW-1185">Reference proteome</keyword>
<dbReference type="PROSITE" id="PS50041">
    <property type="entry name" value="C_TYPE_LECTIN_2"/>
    <property type="match status" value="1"/>
</dbReference>
<feature type="chain" id="PRO_5027551719" evidence="1">
    <location>
        <begin position="20"/>
        <end position="149"/>
    </location>
</feature>
<feature type="domain" description="C-type lectin" evidence="2">
    <location>
        <begin position="35"/>
        <end position="148"/>
    </location>
</feature>
<feature type="signal peptide" evidence="1">
    <location>
        <begin position="1"/>
        <end position="19"/>
    </location>
</feature>
<accession>A0A6P8K422</accession>
<protein>
    <submittedName>
        <fullName evidence="4">Macrophage mannose receptor 1-like</fullName>
    </submittedName>
</protein>
<evidence type="ECO:0000313" key="3">
    <source>
        <dbReference type="Proteomes" id="UP000515162"/>
    </source>
</evidence>
<dbReference type="AlphaFoldDB" id="A0A6P8K422"/>
<dbReference type="SMART" id="SM00034">
    <property type="entry name" value="CLECT"/>
    <property type="match status" value="1"/>
</dbReference>
<proteinExistence type="predicted"/>
<evidence type="ECO:0000256" key="1">
    <source>
        <dbReference type="SAM" id="SignalP"/>
    </source>
</evidence>
<evidence type="ECO:0000313" key="4">
    <source>
        <dbReference type="RefSeq" id="XP_033157291.1"/>
    </source>
</evidence>
<dbReference type="SUPFAM" id="SSF56436">
    <property type="entry name" value="C-type lectin-like"/>
    <property type="match status" value="1"/>
</dbReference>
<gene>
    <name evidence="4" type="primary">LOC117139214</name>
</gene>
<dbReference type="Gene3D" id="3.10.100.10">
    <property type="entry name" value="Mannose-Binding Protein A, subunit A"/>
    <property type="match status" value="1"/>
</dbReference>
<dbReference type="InterPro" id="IPR050111">
    <property type="entry name" value="C-type_lectin/snaclec_domain"/>
</dbReference>
<evidence type="ECO:0000259" key="2">
    <source>
        <dbReference type="PROSITE" id="PS50041"/>
    </source>
</evidence>
<dbReference type="PANTHER" id="PTHR22803">
    <property type="entry name" value="MANNOSE, PHOSPHOLIPASE, LECTIN RECEPTOR RELATED"/>
    <property type="match status" value="1"/>
</dbReference>
<dbReference type="InterPro" id="IPR001304">
    <property type="entry name" value="C-type_lectin-like"/>
</dbReference>
<dbReference type="GeneID" id="117139214"/>
<keyword evidence="1" id="KW-0732">Signal</keyword>
<organism evidence="3 4">
    <name type="scientific">Drosophila mauritiana</name>
    <name type="common">Fruit fly</name>
    <dbReference type="NCBI Taxonomy" id="7226"/>
    <lineage>
        <taxon>Eukaryota</taxon>
        <taxon>Metazoa</taxon>
        <taxon>Ecdysozoa</taxon>
        <taxon>Arthropoda</taxon>
        <taxon>Hexapoda</taxon>
        <taxon>Insecta</taxon>
        <taxon>Pterygota</taxon>
        <taxon>Neoptera</taxon>
        <taxon>Endopterygota</taxon>
        <taxon>Diptera</taxon>
        <taxon>Brachycera</taxon>
        <taxon>Muscomorpha</taxon>
        <taxon>Ephydroidea</taxon>
        <taxon>Drosophilidae</taxon>
        <taxon>Drosophila</taxon>
        <taxon>Sophophora</taxon>
    </lineage>
</organism>
<dbReference type="Proteomes" id="UP000515162">
    <property type="component" value="Chromosome 2L"/>
</dbReference>
<sequence>MRILSLVLFYAVLTASPHGFPGISAEKEHPGFEEIGHGLFYFEKEREVNFVIARSSCRKKGAQLAEFEDDKEFQAVMAKAASGSSYWVGIAENKNGTFVSQTTGKPARFLNWENGQPKKLKTGACVYTNSSKGIATNYCKEKMNFICKV</sequence>
<dbReference type="RefSeq" id="XP_033157291.1">
    <property type="nucleotide sequence ID" value="XM_033301400.1"/>
</dbReference>
<dbReference type="Pfam" id="PF00059">
    <property type="entry name" value="Lectin_C"/>
    <property type="match status" value="1"/>
</dbReference>